<comment type="caution">
    <text evidence="1">The sequence shown here is derived from an EMBL/GenBank/DDBJ whole genome shotgun (WGS) entry which is preliminary data.</text>
</comment>
<organism evidence="1 2">
    <name type="scientific">Phytophthora boehmeriae</name>
    <dbReference type="NCBI Taxonomy" id="109152"/>
    <lineage>
        <taxon>Eukaryota</taxon>
        <taxon>Sar</taxon>
        <taxon>Stramenopiles</taxon>
        <taxon>Oomycota</taxon>
        <taxon>Peronosporomycetes</taxon>
        <taxon>Peronosporales</taxon>
        <taxon>Peronosporaceae</taxon>
        <taxon>Phytophthora</taxon>
    </lineage>
</organism>
<reference evidence="1" key="1">
    <citation type="submission" date="2021-02" db="EMBL/GenBank/DDBJ databases">
        <authorList>
            <person name="Palmer J.M."/>
        </authorList>
    </citation>
    <scope>NUCLEOTIDE SEQUENCE</scope>
    <source>
        <strain evidence="1">SCRP23</strain>
    </source>
</reference>
<evidence type="ECO:0000313" key="2">
    <source>
        <dbReference type="Proteomes" id="UP000693981"/>
    </source>
</evidence>
<accession>A0A8T1VZK2</accession>
<dbReference type="AlphaFoldDB" id="A0A8T1VZK2"/>
<gene>
    <name evidence="1" type="ORF">PHYBOEH_008712</name>
</gene>
<sequence length="310" mass="34730">MGEGGGSGNDAGLRETPVDDPYIVYRGPPDYTFCSLPYTETRYASITDQYTQDHIYRMTSVYDTRIETALSDLNAGLGTAFVNTENEITTRSCRWFDLYAGMYDYYHVVSCQYNVFIENFGTEPLWAYQMFYNDVLPPGGATNEDMQLWAKVRYKYLDRRALYINGAGLGATSGENPDNTNVQEDTAGTGAASNVATSIVAVDGQRSAIFSGEYKPGMFRRNINLDSEVENWTAVTTNPALPEKLLIRIKPVNDGISVSDANIYGDDLRYKIQVKLNYLVEFKQLKQGLQWPVQRQPLTVTVAQSVFSTN</sequence>
<dbReference type="OrthoDB" id="162351at2759"/>
<proteinExistence type="predicted"/>
<name>A0A8T1VZK2_9STRA</name>
<dbReference type="Proteomes" id="UP000693981">
    <property type="component" value="Unassembled WGS sequence"/>
</dbReference>
<protein>
    <submittedName>
        <fullName evidence="1">Uncharacterized protein</fullName>
    </submittedName>
</protein>
<dbReference type="EMBL" id="JAGDFL010000517">
    <property type="protein sequence ID" value="KAG7386366.1"/>
    <property type="molecule type" value="Genomic_DNA"/>
</dbReference>
<evidence type="ECO:0000313" key="1">
    <source>
        <dbReference type="EMBL" id="KAG7386366.1"/>
    </source>
</evidence>
<keyword evidence="2" id="KW-1185">Reference proteome</keyword>